<sequence>MRFRITHRTLYRYAGSASESFMEARLTPTTDDCQKLLSRQLVSTPAANMHSYADYFGNTVETFSIVKRHRELLLESVCEIETTPCPPPAAALEISISEARQLYRSEKLKLFEFLMPSESITIGPEVNALANKLFKPGDLLGVSLLRLNNWIKTNFRYVSGSTQIDTPVTTALKQRSGVCQDFAQVMIAILRSAEIPARYVTGYIETETQRKASEAKRAPALIGASESHAWVEVYLPGGFWWPLDPTNDCIAGERHVKVAVGRDYHDSTPTRGVFKGTHTEKLSVAVVMQRI</sequence>
<dbReference type="InterPro" id="IPR002931">
    <property type="entry name" value="Transglutaminase-like"/>
</dbReference>
<dbReference type="RefSeq" id="WP_144230954.1">
    <property type="nucleotide sequence ID" value="NZ_CBCRVV010000011.1"/>
</dbReference>
<evidence type="ECO:0000259" key="1">
    <source>
        <dbReference type="SMART" id="SM00460"/>
    </source>
</evidence>
<evidence type="ECO:0000313" key="2">
    <source>
        <dbReference type="EMBL" id="TSJ77133.1"/>
    </source>
</evidence>
<dbReference type="EMBL" id="VMBG01000002">
    <property type="protein sequence ID" value="TSJ77133.1"/>
    <property type="molecule type" value="Genomic_DNA"/>
</dbReference>
<dbReference type="Gene3D" id="3.10.620.30">
    <property type="match status" value="1"/>
</dbReference>
<dbReference type="Proteomes" id="UP000315648">
    <property type="component" value="Unassembled WGS sequence"/>
</dbReference>
<dbReference type="SMART" id="SM00460">
    <property type="entry name" value="TGc"/>
    <property type="match status" value="1"/>
</dbReference>
<dbReference type="SUPFAM" id="SSF54001">
    <property type="entry name" value="Cysteine proteinases"/>
    <property type="match status" value="1"/>
</dbReference>
<proteinExistence type="predicted"/>
<gene>
    <name evidence="2" type="ORF">FPL22_13605</name>
</gene>
<dbReference type="PANTHER" id="PTHR33490:SF6">
    <property type="entry name" value="SLL1049 PROTEIN"/>
    <property type="match status" value="1"/>
</dbReference>
<reference evidence="2 3" key="1">
    <citation type="submission" date="2019-07" db="EMBL/GenBank/DDBJ databases">
        <title>Description of 53C-WASEF.</title>
        <authorList>
            <person name="Pitt A."/>
            <person name="Hahn M.W."/>
        </authorList>
    </citation>
    <scope>NUCLEOTIDE SEQUENCE [LARGE SCALE GENOMIC DNA]</scope>
    <source>
        <strain evidence="2 3">53C-WASEF</strain>
    </source>
</reference>
<name>A0A556QKF1_9BACT</name>
<dbReference type="PANTHER" id="PTHR33490">
    <property type="entry name" value="BLR5614 PROTEIN-RELATED"/>
    <property type="match status" value="1"/>
</dbReference>
<feature type="domain" description="Transglutaminase-like" evidence="1">
    <location>
        <begin position="171"/>
        <end position="247"/>
    </location>
</feature>
<dbReference type="Pfam" id="PF08379">
    <property type="entry name" value="Bact_transglu_N"/>
    <property type="match status" value="1"/>
</dbReference>
<dbReference type="InterPro" id="IPR013589">
    <property type="entry name" value="Bac_transglu_N"/>
</dbReference>
<protein>
    <submittedName>
        <fullName evidence="2">Transglutaminase family protein</fullName>
    </submittedName>
</protein>
<accession>A0A556QKF1</accession>
<keyword evidence="3" id="KW-1185">Reference proteome</keyword>
<dbReference type="AlphaFoldDB" id="A0A556QKF1"/>
<dbReference type="OrthoDB" id="9787782at2"/>
<dbReference type="Pfam" id="PF01841">
    <property type="entry name" value="Transglut_core"/>
    <property type="match status" value="1"/>
</dbReference>
<organism evidence="2 3">
    <name type="scientific">Rariglobus hedericola</name>
    <dbReference type="NCBI Taxonomy" id="2597822"/>
    <lineage>
        <taxon>Bacteria</taxon>
        <taxon>Pseudomonadati</taxon>
        <taxon>Verrucomicrobiota</taxon>
        <taxon>Opitutia</taxon>
        <taxon>Opitutales</taxon>
        <taxon>Opitutaceae</taxon>
        <taxon>Rariglobus</taxon>
    </lineage>
</organism>
<evidence type="ECO:0000313" key="3">
    <source>
        <dbReference type="Proteomes" id="UP000315648"/>
    </source>
</evidence>
<dbReference type="InterPro" id="IPR038765">
    <property type="entry name" value="Papain-like_cys_pep_sf"/>
</dbReference>
<comment type="caution">
    <text evidence="2">The sequence shown here is derived from an EMBL/GenBank/DDBJ whole genome shotgun (WGS) entry which is preliminary data.</text>
</comment>